<sequence length="228" mass="26414">MKTYLFTFFFLFGLGLLMAQQITDEQVDKLLEKPKNLNGTIIEKENKRYVRLTWGEEPHEDIAGLEYLLYVAGIGKELALQASIDIKRNTYDYLTPNRFGKLYQFQVQARYEKQYSFEKSPISDTLSIYVPSKELPTTSVWPISLNGSKITLNWKYSNLIDDLAGFRLYENGELILSEKELTADSRRWESSDLPPGKYEYQIEAVSKYTIKSELSIPRLFNIKADSSN</sequence>
<organism evidence="2 3">
    <name type="scientific">Flagellimonas maritima</name>
    <dbReference type="NCBI Taxonomy" id="1383885"/>
    <lineage>
        <taxon>Bacteria</taxon>
        <taxon>Pseudomonadati</taxon>
        <taxon>Bacteroidota</taxon>
        <taxon>Flavobacteriia</taxon>
        <taxon>Flavobacteriales</taxon>
        <taxon>Flavobacteriaceae</taxon>
        <taxon>Flagellimonas</taxon>
    </lineage>
</organism>
<dbReference type="Gene3D" id="2.60.40.10">
    <property type="entry name" value="Immunoglobulins"/>
    <property type="match status" value="1"/>
</dbReference>
<name>A0A2Z4LP37_9FLAO</name>
<dbReference type="CDD" id="cd00063">
    <property type="entry name" value="FN3"/>
    <property type="match status" value="1"/>
</dbReference>
<dbReference type="PROSITE" id="PS50853">
    <property type="entry name" value="FN3"/>
    <property type="match status" value="1"/>
</dbReference>
<evidence type="ECO:0000259" key="1">
    <source>
        <dbReference type="PROSITE" id="PS50853"/>
    </source>
</evidence>
<feature type="domain" description="Fibronectin type-III" evidence="1">
    <location>
        <begin position="33"/>
        <end position="133"/>
    </location>
</feature>
<protein>
    <recommendedName>
        <fullName evidence="1">Fibronectin type-III domain-containing protein</fullName>
    </recommendedName>
</protein>
<keyword evidence="3" id="KW-1185">Reference proteome</keyword>
<dbReference type="EMBL" id="CP030104">
    <property type="protein sequence ID" value="AWX43138.1"/>
    <property type="molecule type" value="Genomic_DNA"/>
</dbReference>
<dbReference type="InterPro" id="IPR013783">
    <property type="entry name" value="Ig-like_fold"/>
</dbReference>
<dbReference type="SUPFAM" id="SSF49265">
    <property type="entry name" value="Fibronectin type III"/>
    <property type="match status" value="1"/>
</dbReference>
<dbReference type="Proteomes" id="UP000248536">
    <property type="component" value="Chromosome"/>
</dbReference>
<gene>
    <name evidence="2" type="ORF">HME9304_00125</name>
</gene>
<evidence type="ECO:0000313" key="2">
    <source>
        <dbReference type="EMBL" id="AWX43138.1"/>
    </source>
</evidence>
<dbReference type="KEGG" id="spon:HME9304_00125"/>
<dbReference type="AlphaFoldDB" id="A0A2Z4LP37"/>
<dbReference type="OrthoDB" id="923194at2"/>
<evidence type="ECO:0000313" key="3">
    <source>
        <dbReference type="Proteomes" id="UP000248536"/>
    </source>
</evidence>
<dbReference type="RefSeq" id="WP_112376747.1">
    <property type="nucleotide sequence ID" value="NZ_CP030104.1"/>
</dbReference>
<dbReference type="InterPro" id="IPR036116">
    <property type="entry name" value="FN3_sf"/>
</dbReference>
<dbReference type="InterPro" id="IPR003961">
    <property type="entry name" value="FN3_dom"/>
</dbReference>
<accession>A0A2Z4LP37</accession>
<reference evidence="2 3" key="1">
    <citation type="submission" date="2018-06" db="EMBL/GenBank/DDBJ databases">
        <title>Spongiibacterium sp. HME9304 Genome sequencing and assembly.</title>
        <authorList>
            <person name="Kang H."/>
            <person name="Kim H."/>
            <person name="Joh K."/>
        </authorList>
    </citation>
    <scope>NUCLEOTIDE SEQUENCE [LARGE SCALE GENOMIC DNA]</scope>
    <source>
        <strain evidence="2 3">HME9304</strain>
    </source>
</reference>
<proteinExistence type="predicted"/>